<dbReference type="Gene3D" id="3.40.50.300">
    <property type="entry name" value="P-loop containing nucleotide triphosphate hydrolases"/>
    <property type="match status" value="1"/>
</dbReference>
<dbReference type="RefSeq" id="WP_131160563.1">
    <property type="nucleotide sequence ID" value="NZ_BDMD01000078.1"/>
</dbReference>
<accession>A0A401HB17</accession>
<dbReference type="InterPro" id="IPR011703">
    <property type="entry name" value="ATPase_AAA-3"/>
</dbReference>
<dbReference type="AlphaFoldDB" id="A0A401HB17"/>
<dbReference type="PANTHER" id="PTHR42759">
    <property type="entry name" value="MOXR FAMILY PROTEIN"/>
    <property type="match status" value="1"/>
</dbReference>
<evidence type="ECO:0000313" key="3">
    <source>
        <dbReference type="Proteomes" id="UP000291213"/>
    </source>
</evidence>
<dbReference type="InterPro" id="IPR003593">
    <property type="entry name" value="AAA+_ATPase"/>
</dbReference>
<dbReference type="InterPro" id="IPR050764">
    <property type="entry name" value="CbbQ/NirQ/NorQ/GpvN"/>
</dbReference>
<organism evidence="2 3">
    <name type="scientific">Aeropyrum pernix</name>
    <dbReference type="NCBI Taxonomy" id="56636"/>
    <lineage>
        <taxon>Archaea</taxon>
        <taxon>Thermoproteota</taxon>
        <taxon>Thermoprotei</taxon>
        <taxon>Desulfurococcales</taxon>
        <taxon>Desulfurococcaceae</taxon>
        <taxon>Aeropyrum</taxon>
    </lineage>
</organism>
<dbReference type="Gene3D" id="1.10.8.80">
    <property type="entry name" value="Magnesium chelatase subunit I, C-Terminal domain"/>
    <property type="match status" value="1"/>
</dbReference>
<dbReference type="PIRSF" id="PIRSF002849">
    <property type="entry name" value="AAA_ATPase_chaperone_MoxR_prd"/>
    <property type="match status" value="1"/>
</dbReference>
<evidence type="ECO:0000259" key="1">
    <source>
        <dbReference type="SMART" id="SM00382"/>
    </source>
</evidence>
<dbReference type="GO" id="GO:0016887">
    <property type="term" value="F:ATP hydrolysis activity"/>
    <property type="evidence" value="ECO:0007669"/>
    <property type="project" value="InterPro"/>
</dbReference>
<dbReference type="InterPro" id="IPR041628">
    <property type="entry name" value="ChlI/MoxR_AAA_lid"/>
</dbReference>
<dbReference type="EMBL" id="BDMD01000078">
    <property type="protein sequence ID" value="GBF09613.1"/>
    <property type="molecule type" value="Genomic_DNA"/>
</dbReference>
<protein>
    <recommendedName>
        <fullName evidence="1">AAA+ ATPase domain-containing protein</fullName>
    </recommendedName>
</protein>
<evidence type="ECO:0000313" key="2">
    <source>
        <dbReference type="EMBL" id="GBF09613.1"/>
    </source>
</evidence>
<reference evidence="2 3" key="1">
    <citation type="submission" date="2017-02" db="EMBL/GenBank/DDBJ databases">
        <title>isolation and characterization of a novel temperate virus Aeropyrum globular virus 1 infecting hyperthermophilic archaeon Aeropyrum.</title>
        <authorList>
            <person name="Yumiya M."/>
            <person name="Yoshida T."/>
            <person name="Sako Y."/>
        </authorList>
    </citation>
    <scope>NUCLEOTIDE SEQUENCE [LARGE SCALE GENOMIC DNA]</scope>
    <source>
        <strain evidence="2 3">YK1-12-2013</strain>
    </source>
</reference>
<dbReference type="InterPro" id="IPR027417">
    <property type="entry name" value="P-loop_NTPase"/>
</dbReference>
<dbReference type="PANTHER" id="PTHR42759:SF5">
    <property type="entry name" value="METHANOL DEHYDROGENASE REGULATOR"/>
    <property type="match status" value="1"/>
</dbReference>
<comment type="caution">
    <text evidence="2">The sequence shown here is derived from an EMBL/GenBank/DDBJ whole genome shotgun (WGS) entry which is preliminary data.</text>
</comment>
<proteinExistence type="predicted"/>
<dbReference type="Pfam" id="PF17863">
    <property type="entry name" value="AAA_lid_2"/>
    <property type="match status" value="1"/>
</dbReference>
<dbReference type="Pfam" id="PF07726">
    <property type="entry name" value="AAA_3"/>
    <property type="match status" value="1"/>
</dbReference>
<dbReference type="SUPFAM" id="SSF52540">
    <property type="entry name" value="P-loop containing nucleoside triphosphate hydrolases"/>
    <property type="match status" value="1"/>
</dbReference>
<dbReference type="GO" id="GO:0005524">
    <property type="term" value="F:ATP binding"/>
    <property type="evidence" value="ECO:0007669"/>
    <property type="project" value="InterPro"/>
</dbReference>
<dbReference type="OrthoDB" id="24581at2157"/>
<sequence length="314" mass="34896">MERVTQAELGWSLEVLARVKGEVARFVIGKEREVKLALATMIAKGHLLVEGVPGVAKTTLAKVLAGAFGLRFSRIQFTPDTLPSDVIGTHVYVGNGFVFRRGPVFANVVLADEVNRANPRTQSAFLEAMQEGQVTVWGETHRLPSPFIVLATMNPIELEGVYPLPEAQLDRFMARIRLGYPTRVEEIKIIEKGDEVEDLNVEPAASPEDLKRLQDTARRIYVDRKIVEYIADIVRETRRIEEVEIGASPRAGIHILKLSRALALMSGRDFATPDDVKEAARAALPHRLKLRKAYISKHSSEGLVEDVLKKVPPP</sequence>
<name>A0A401HB17_AERPX</name>
<dbReference type="Proteomes" id="UP000291213">
    <property type="component" value="Unassembled WGS sequence"/>
</dbReference>
<dbReference type="SMART" id="SM00382">
    <property type="entry name" value="AAA"/>
    <property type="match status" value="1"/>
</dbReference>
<feature type="domain" description="AAA+ ATPase" evidence="1">
    <location>
        <begin position="43"/>
        <end position="182"/>
    </location>
</feature>
<gene>
    <name evidence="2" type="ORF">apy_13380</name>
</gene>